<comment type="caution">
    <text evidence="1">The sequence shown here is derived from an EMBL/GenBank/DDBJ whole genome shotgun (WGS) entry which is preliminary data.</text>
</comment>
<protein>
    <recommendedName>
        <fullName evidence="3">Glutamyl-tRNA amidotransferase</fullName>
    </recommendedName>
</protein>
<accession>A0A1F5GBC0</accession>
<dbReference type="Pfam" id="PF09424">
    <property type="entry name" value="YqeY"/>
    <property type="match status" value="1"/>
</dbReference>
<dbReference type="InterPro" id="IPR042184">
    <property type="entry name" value="YqeY/Aim41_N"/>
</dbReference>
<sequence>MANLTQLEEDLISSLKAKNEVATSTLRLLISEIKNAQITKRGQLEEKEVGEVIGKSAKKHKESIEAYKKAERADLVEKEEAELKIVEKYLPEQMGEDEIGKVVDEVISTSGASGVADMGKVMGQVMGKLMGQADGNAVSQIVKKKLVRGKSQ</sequence>
<reference evidence="1 2" key="1">
    <citation type="journal article" date="2016" name="Nat. Commun.">
        <title>Thousands of microbial genomes shed light on interconnected biogeochemical processes in an aquifer system.</title>
        <authorList>
            <person name="Anantharaman K."/>
            <person name="Brown C.T."/>
            <person name="Hug L.A."/>
            <person name="Sharon I."/>
            <person name="Castelle C.J."/>
            <person name="Probst A.J."/>
            <person name="Thomas B.C."/>
            <person name="Singh A."/>
            <person name="Wilkins M.J."/>
            <person name="Karaoz U."/>
            <person name="Brodie E.L."/>
            <person name="Williams K.H."/>
            <person name="Hubbard S.S."/>
            <person name="Banfield J.F."/>
        </authorList>
    </citation>
    <scope>NUCLEOTIDE SEQUENCE [LARGE SCALE GENOMIC DNA]</scope>
</reference>
<dbReference type="STRING" id="1797714.A3D04_00470"/>
<dbReference type="AlphaFoldDB" id="A0A1F5GBC0"/>
<dbReference type="PANTHER" id="PTHR28055">
    <property type="entry name" value="ALTERED INHERITANCE OF MITOCHONDRIA PROTEIN 41, MITOCHONDRIAL"/>
    <property type="match status" value="1"/>
</dbReference>
<dbReference type="PANTHER" id="PTHR28055:SF1">
    <property type="entry name" value="ALTERED INHERITANCE OF MITOCHONDRIA PROTEIN 41, MITOCHONDRIAL"/>
    <property type="match status" value="1"/>
</dbReference>
<evidence type="ECO:0000313" key="2">
    <source>
        <dbReference type="Proteomes" id="UP000177369"/>
    </source>
</evidence>
<evidence type="ECO:0000313" key="1">
    <source>
        <dbReference type="EMBL" id="OGD89135.1"/>
    </source>
</evidence>
<dbReference type="SUPFAM" id="SSF89095">
    <property type="entry name" value="GatB/YqeY motif"/>
    <property type="match status" value="1"/>
</dbReference>
<evidence type="ECO:0008006" key="3">
    <source>
        <dbReference type="Google" id="ProtNLM"/>
    </source>
</evidence>
<dbReference type="InterPro" id="IPR023168">
    <property type="entry name" value="GatB_Yqey_C_2"/>
</dbReference>
<name>A0A1F5GBC0_9BACT</name>
<dbReference type="Proteomes" id="UP000177369">
    <property type="component" value="Unassembled WGS sequence"/>
</dbReference>
<gene>
    <name evidence="1" type="ORF">A3D04_00470</name>
</gene>
<proteinExistence type="predicted"/>
<organism evidence="1 2">
    <name type="scientific">Candidatus Curtissbacteria bacterium RIFCSPHIGHO2_02_FULL_40_16b</name>
    <dbReference type="NCBI Taxonomy" id="1797714"/>
    <lineage>
        <taxon>Bacteria</taxon>
        <taxon>Candidatus Curtissiibacteriota</taxon>
    </lineage>
</organism>
<dbReference type="EMBL" id="MFBD01000011">
    <property type="protein sequence ID" value="OGD89135.1"/>
    <property type="molecule type" value="Genomic_DNA"/>
</dbReference>
<dbReference type="InterPro" id="IPR019004">
    <property type="entry name" value="YqeY/Aim41"/>
</dbReference>
<dbReference type="Gene3D" id="1.10.10.410">
    <property type="match status" value="1"/>
</dbReference>
<dbReference type="Gene3D" id="1.10.1510.10">
    <property type="entry name" value="Uncharacterised protein YqeY/AIM41 PF09424, N-terminal domain"/>
    <property type="match status" value="1"/>
</dbReference>
<dbReference type="GO" id="GO:0016884">
    <property type="term" value="F:carbon-nitrogen ligase activity, with glutamine as amido-N-donor"/>
    <property type="evidence" value="ECO:0007669"/>
    <property type="project" value="InterPro"/>
</dbReference>
<dbReference type="InterPro" id="IPR003789">
    <property type="entry name" value="Asn/Gln_tRNA_amidoTrase-B-like"/>
</dbReference>